<sequence>MLSGVVYFLRNLFLFAPKIREPSLLHFGIISAFLSSFFMSSTFCRESDMSEAESLGSSSGSDEIAFSQLLASVARPIPQPFVASPWGSAVSQPMLGGSFGLAPTPPPINDQVRQSPSFFPLLFLFYARVSFVCYFFSVTVLPFCQLWFKCVSYHIHSVFGSP</sequence>
<dbReference type="STRING" id="6313.A0A0K0CV06"/>
<name>A0A0K0CV06_ANGCA</name>
<dbReference type="WBParaSite" id="ACAC_0000111201-mRNA-1">
    <property type="protein sequence ID" value="ACAC_0000111201-mRNA-1"/>
    <property type="gene ID" value="ACAC_0000111201"/>
</dbReference>
<keyword evidence="1" id="KW-0472">Membrane</keyword>
<evidence type="ECO:0000313" key="3">
    <source>
        <dbReference type="WBParaSite" id="ACAC_0000111201-mRNA-1"/>
    </source>
</evidence>
<protein>
    <submittedName>
        <fullName evidence="3">Secreted protein</fullName>
    </submittedName>
</protein>
<dbReference type="AlphaFoldDB" id="A0A0K0CV06"/>
<reference evidence="2" key="1">
    <citation type="submission" date="2012-09" db="EMBL/GenBank/DDBJ databases">
        <authorList>
            <person name="Martin A.A."/>
        </authorList>
    </citation>
    <scope>NUCLEOTIDE SEQUENCE</scope>
</reference>
<dbReference type="Proteomes" id="UP000035642">
    <property type="component" value="Unassembled WGS sequence"/>
</dbReference>
<evidence type="ECO:0000256" key="1">
    <source>
        <dbReference type="SAM" id="Phobius"/>
    </source>
</evidence>
<accession>A0A0K0CV06</accession>
<organism evidence="2 3">
    <name type="scientific">Angiostrongylus cantonensis</name>
    <name type="common">Rat lungworm</name>
    <dbReference type="NCBI Taxonomy" id="6313"/>
    <lineage>
        <taxon>Eukaryota</taxon>
        <taxon>Metazoa</taxon>
        <taxon>Ecdysozoa</taxon>
        <taxon>Nematoda</taxon>
        <taxon>Chromadorea</taxon>
        <taxon>Rhabditida</taxon>
        <taxon>Rhabditina</taxon>
        <taxon>Rhabditomorpha</taxon>
        <taxon>Strongyloidea</taxon>
        <taxon>Metastrongylidae</taxon>
        <taxon>Angiostrongylus</taxon>
    </lineage>
</organism>
<reference evidence="3" key="2">
    <citation type="submission" date="2017-02" db="UniProtKB">
        <authorList>
            <consortium name="WormBaseParasite"/>
        </authorList>
    </citation>
    <scope>IDENTIFICATION</scope>
</reference>
<keyword evidence="2" id="KW-1185">Reference proteome</keyword>
<keyword evidence="1" id="KW-1133">Transmembrane helix</keyword>
<feature type="transmembrane region" description="Helical" evidence="1">
    <location>
        <begin position="121"/>
        <end position="148"/>
    </location>
</feature>
<proteinExistence type="predicted"/>
<keyword evidence="1" id="KW-0812">Transmembrane</keyword>
<evidence type="ECO:0000313" key="2">
    <source>
        <dbReference type="Proteomes" id="UP000035642"/>
    </source>
</evidence>